<dbReference type="PANTHER" id="PTHR35936">
    <property type="entry name" value="MEMBRANE-BOUND LYTIC MUREIN TRANSGLYCOSYLASE F"/>
    <property type="match status" value="1"/>
</dbReference>
<evidence type="ECO:0000313" key="4">
    <source>
        <dbReference type="EMBL" id="SFU86447.1"/>
    </source>
</evidence>
<feature type="chain" id="PRO_5011436807" evidence="2">
    <location>
        <begin position="21"/>
        <end position="250"/>
    </location>
</feature>
<reference evidence="5" key="1">
    <citation type="submission" date="2016-10" db="EMBL/GenBank/DDBJ databases">
        <authorList>
            <person name="Varghese N."/>
            <person name="Submissions S."/>
        </authorList>
    </citation>
    <scope>NUCLEOTIDE SEQUENCE [LARGE SCALE GENOMIC DNA]</scope>
    <source>
        <strain evidence="5">CGMCC 1.11014</strain>
    </source>
</reference>
<proteinExistence type="predicted"/>
<dbReference type="Gene3D" id="3.40.190.10">
    <property type="entry name" value="Periplasmic binding protein-like II"/>
    <property type="match status" value="2"/>
</dbReference>
<sequence length="250" mass="28690">MRNLIAAISLCLACAGMAQAEELVIASNEAPPYVSSKPEDSFLTELFQEIGKEMGVTFVFKFMPWKRCTTALDTAEAWGAVPYIRTPEREQQYLFSDSVYSRKMKFFYYSRDGKKLDVDFNDLRDLRKYRIGGVDGFWYIKLFSDAGITLDLGINLERNFEKLQARRFDLAIADENVGQHLINKRFTSEGGGRFLSVEKAFDINATYLMVSRRYRNTEQLLRQFNKALHNVKKNGAFKRIAATHGLPLTD</sequence>
<dbReference type="Proteomes" id="UP000199391">
    <property type="component" value="Unassembled WGS sequence"/>
</dbReference>
<keyword evidence="5" id="KW-1185">Reference proteome</keyword>
<protein>
    <submittedName>
        <fullName evidence="4">Amino acid ABC transporter substrate-binding protein, PAAT family</fullName>
    </submittedName>
</protein>
<dbReference type="STRING" id="1035707.SAMN05216552_101264"/>
<evidence type="ECO:0000259" key="3">
    <source>
        <dbReference type="SMART" id="SM00062"/>
    </source>
</evidence>
<accession>A0A1I7JMS4</accession>
<dbReference type="SUPFAM" id="SSF53850">
    <property type="entry name" value="Periplasmic binding protein-like II"/>
    <property type="match status" value="1"/>
</dbReference>
<feature type="domain" description="Solute-binding protein family 3/N-terminal" evidence="3">
    <location>
        <begin position="22"/>
        <end position="248"/>
    </location>
</feature>
<feature type="signal peptide" evidence="2">
    <location>
        <begin position="1"/>
        <end position="20"/>
    </location>
</feature>
<name>A0A1I7JMS4_9BURK</name>
<dbReference type="InterPro" id="IPR001638">
    <property type="entry name" value="Solute-binding_3/MltF_N"/>
</dbReference>
<dbReference type="RefSeq" id="WP_093556259.1">
    <property type="nucleotide sequence ID" value="NZ_FPBO01000012.1"/>
</dbReference>
<evidence type="ECO:0000256" key="2">
    <source>
        <dbReference type="SAM" id="SignalP"/>
    </source>
</evidence>
<dbReference type="OrthoDB" id="8907081at2"/>
<organism evidence="4 5">
    <name type="scientific">Pseudoduganella namucuonensis</name>
    <dbReference type="NCBI Taxonomy" id="1035707"/>
    <lineage>
        <taxon>Bacteria</taxon>
        <taxon>Pseudomonadati</taxon>
        <taxon>Pseudomonadota</taxon>
        <taxon>Betaproteobacteria</taxon>
        <taxon>Burkholderiales</taxon>
        <taxon>Oxalobacteraceae</taxon>
        <taxon>Telluria group</taxon>
        <taxon>Pseudoduganella</taxon>
    </lineage>
</organism>
<evidence type="ECO:0000313" key="5">
    <source>
        <dbReference type="Proteomes" id="UP000199391"/>
    </source>
</evidence>
<dbReference type="SMART" id="SM00062">
    <property type="entry name" value="PBPb"/>
    <property type="match status" value="1"/>
</dbReference>
<dbReference type="Pfam" id="PF00497">
    <property type="entry name" value="SBP_bac_3"/>
    <property type="match status" value="1"/>
</dbReference>
<gene>
    <name evidence="4" type="ORF">SAMN05216552_101264</name>
</gene>
<evidence type="ECO:0000256" key="1">
    <source>
        <dbReference type="ARBA" id="ARBA00022729"/>
    </source>
</evidence>
<dbReference type="PANTHER" id="PTHR35936:SF25">
    <property type="entry name" value="ABC TRANSPORTER SUBSTRATE-BINDING PROTEIN"/>
    <property type="match status" value="1"/>
</dbReference>
<dbReference type="AlphaFoldDB" id="A0A1I7JMS4"/>
<keyword evidence="1 2" id="KW-0732">Signal</keyword>
<dbReference type="EMBL" id="FPBO01000012">
    <property type="protein sequence ID" value="SFU86447.1"/>
    <property type="molecule type" value="Genomic_DNA"/>
</dbReference>